<keyword evidence="3" id="KW-1185">Reference proteome</keyword>
<geneLocation type="plasmid" evidence="2 3">
    <name>unnamed4</name>
</geneLocation>
<name>A0ABY4BCC2_9BACT</name>
<evidence type="ECO:0000313" key="2">
    <source>
        <dbReference type="EMBL" id="UOE36801.1"/>
    </source>
</evidence>
<keyword evidence="1" id="KW-0732">Signal</keyword>
<dbReference type="RefSeq" id="WP_243521013.1">
    <property type="nucleotide sequence ID" value="NZ_CP094538.1"/>
</dbReference>
<keyword evidence="2" id="KW-0614">Plasmid</keyword>
<proteinExistence type="predicted"/>
<dbReference type="InterPro" id="IPR032774">
    <property type="entry name" value="WG_beta_rep"/>
</dbReference>
<sequence>MCRPRPFALFVLPVPGWLLVLLLLASATTGQAQVPPGGYIPRPVKHLARVPEPPGGLVPYRKGKLWGYSDTTGRLVVKPVFEREPWPFALGFGTVSPKPLTLINARGELIRASRRRAIGFAPKGGFALVSRRGVGFRPAVSGLRYPRDGRVAVIDTQWLSPRNRGDGRLSPTRGARRKHSSLPGKFLALYDEYEREALTNEHGRRLTDYKYTYITPFHEGFAVATRTGGRTTVLLNRQGREITRGSASASPVFHNRALRSPYAEPTQLDLIDSTGQVLQTFGTTGGAAGWFVDGEVFSARSPYKQGLFRFYDRNGQVLLGGQEFRRSDRPWNNRRWMQFPDGKEGLMNRQLQWVAPPEYEALYYPLINGSRVHTLDIYQIRDFPHDTAYLVARRDNRYGQLAVASGQLVIPARYDTIVSPLTLGFAVAQRGGQSYVVNRRGQEISPGSIPRSSYPDCRDGVCRVGIVRGDQVALFDETGQQLCPWQAIVPNPAHLQFQYMPQAGYDGLVVIYRNPALVEGASREGSPSANLITRDGRPQLPWRYEYISAWNGFYALRLCQKPGSTGSKWEVYDRQLRPLLAHPVDNLNDFPGGWLSTGTEMFHASGRRIAVPDATRQRFQAVSELLPMEPFANDIWPVYDYGNRTGYLTIHGRALWENE</sequence>
<dbReference type="Pfam" id="PF14903">
    <property type="entry name" value="WG_beta_rep"/>
    <property type="match status" value="1"/>
</dbReference>
<dbReference type="EMBL" id="CP094538">
    <property type="protein sequence ID" value="UOE36801.1"/>
    <property type="molecule type" value="Genomic_DNA"/>
</dbReference>
<dbReference type="Proteomes" id="UP000831390">
    <property type="component" value="Plasmid unnamed4"/>
</dbReference>
<gene>
    <name evidence="2" type="ORF">MTP16_25325</name>
</gene>
<protein>
    <submittedName>
        <fullName evidence="2">WG repeat-containing protein</fullName>
    </submittedName>
</protein>
<organism evidence="2 3">
    <name type="scientific">Hymenobacter monticola</name>
    <dbReference type="NCBI Taxonomy" id="1705399"/>
    <lineage>
        <taxon>Bacteria</taxon>
        <taxon>Pseudomonadati</taxon>
        <taxon>Bacteroidota</taxon>
        <taxon>Cytophagia</taxon>
        <taxon>Cytophagales</taxon>
        <taxon>Hymenobacteraceae</taxon>
        <taxon>Hymenobacter</taxon>
    </lineage>
</organism>
<accession>A0ABY4BCC2</accession>
<evidence type="ECO:0000313" key="3">
    <source>
        <dbReference type="Proteomes" id="UP000831390"/>
    </source>
</evidence>
<evidence type="ECO:0000256" key="1">
    <source>
        <dbReference type="SAM" id="SignalP"/>
    </source>
</evidence>
<feature type="chain" id="PRO_5047114944" evidence="1">
    <location>
        <begin position="33"/>
        <end position="659"/>
    </location>
</feature>
<reference evidence="2 3" key="1">
    <citation type="submission" date="2022-03" db="EMBL/GenBank/DDBJ databases">
        <title>Hymenobactersp. isolated from the air.</title>
        <authorList>
            <person name="Won M."/>
            <person name="Kwon S.-W."/>
        </authorList>
    </citation>
    <scope>NUCLEOTIDE SEQUENCE [LARGE SCALE GENOMIC DNA]</scope>
    <source>
        <strain evidence="2 3">KACC 22596</strain>
        <plasmid evidence="2 3">unnamed4</plasmid>
    </source>
</reference>
<feature type="signal peptide" evidence="1">
    <location>
        <begin position="1"/>
        <end position="32"/>
    </location>
</feature>